<evidence type="ECO:0000256" key="1">
    <source>
        <dbReference type="ARBA" id="ARBA00004141"/>
    </source>
</evidence>
<name>A0AAN8NVF8_9PEZI</name>
<dbReference type="Proteomes" id="UP001307849">
    <property type="component" value="Unassembled WGS sequence"/>
</dbReference>
<evidence type="ECO:0000256" key="2">
    <source>
        <dbReference type="ARBA" id="ARBA00022692"/>
    </source>
</evidence>
<evidence type="ECO:0000256" key="6">
    <source>
        <dbReference type="SAM" id="MobiDB-lite"/>
    </source>
</evidence>
<feature type="compositionally biased region" description="Acidic residues" evidence="6">
    <location>
        <begin position="313"/>
        <end position="332"/>
    </location>
</feature>
<proteinExistence type="predicted"/>
<keyword evidence="9" id="KW-1185">Reference proteome</keyword>
<keyword evidence="5" id="KW-0175">Coiled coil</keyword>
<feature type="region of interest" description="Disordered" evidence="6">
    <location>
        <begin position="21"/>
        <end position="51"/>
    </location>
</feature>
<feature type="coiled-coil region" evidence="5">
    <location>
        <begin position="554"/>
        <end position="581"/>
    </location>
</feature>
<keyword evidence="3 7" id="KW-1133">Transmembrane helix</keyword>
<evidence type="ECO:0000313" key="9">
    <source>
        <dbReference type="Proteomes" id="UP001307849"/>
    </source>
</evidence>
<protein>
    <submittedName>
        <fullName evidence="8">Uncharacterized protein</fullName>
    </submittedName>
</protein>
<dbReference type="InterPro" id="IPR045863">
    <property type="entry name" value="CorA_TM1_TM2"/>
</dbReference>
<dbReference type="GO" id="GO:0016020">
    <property type="term" value="C:membrane"/>
    <property type="evidence" value="ECO:0007669"/>
    <property type="project" value="UniProtKB-SubCell"/>
</dbReference>
<keyword evidence="2 7" id="KW-0812">Transmembrane</keyword>
<evidence type="ECO:0000256" key="7">
    <source>
        <dbReference type="SAM" id="Phobius"/>
    </source>
</evidence>
<accession>A0AAN8NVF8</accession>
<dbReference type="AlphaFoldDB" id="A0AAN8NVF8"/>
<dbReference type="GO" id="GO:0046873">
    <property type="term" value="F:metal ion transmembrane transporter activity"/>
    <property type="evidence" value="ECO:0007669"/>
    <property type="project" value="InterPro"/>
</dbReference>
<dbReference type="SUPFAM" id="SSF144083">
    <property type="entry name" value="Magnesium transport protein CorA, transmembrane region"/>
    <property type="match status" value="1"/>
</dbReference>
<comment type="caution">
    <text evidence="8">The sequence shown here is derived from an EMBL/GenBank/DDBJ whole genome shotgun (WGS) entry which is preliminary data.</text>
</comment>
<comment type="subcellular location">
    <subcellularLocation>
        <location evidence="1">Membrane</location>
        <topology evidence="1">Multi-pass membrane protein</topology>
    </subcellularLocation>
</comment>
<feature type="compositionally biased region" description="Polar residues" evidence="6">
    <location>
        <begin position="335"/>
        <end position="344"/>
    </location>
</feature>
<feature type="compositionally biased region" description="Basic and acidic residues" evidence="6">
    <location>
        <begin position="365"/>
        <end position="390"/>
    </location>
</feature>
<gene>
    <name evidence="8" type="ORF">TWF506_008181</name>
</gene>
<feature type="compositionally biased region" description="Basic and acidic residues" evidence="6">
    <location>
        <begin position="345"/>
        <end position="355"/>
    </location>
</feature>
<reference evidence="8 9" key="1">
    <citation type="submission" date="2019-10" db="EMBL/GenBank/DDBJ databases">
        <authorList>
            <person name="Palmer J.M."/>
        </authorList>
    </citation>
    <scope>NUCLEOTIDE SEQUENCE [LARGE SCALE GENOMIC DNA]</scope>
    <source>
        <strain evidence="8 9">TWF506</strain>
    </source>
</reference>
<evidence type="ECO:0000313" key="8">
    <source>
        <dbReference type="EMBL" id="KAK6513744.1"/>
    </source>
</evidence>
<dbReference type="Gene3D" id="1.20.58.340">
    <property type="entry name" value="Magnesium transport protein CorA, transmembrane region"/>
    <property type="match status" value="1"/>
</dbReference>
<keyword evidence="4 7" id="KW-0472">Membrane</keyword>
<evidence type="ECO:0000256" key="5">
    <source>
        <dbReference type="SAM" id="Coils"/>
    </source>
</evidence>
<feature type="compositionally biased region" description="Acidic residues" evidence="6">
    <location>
        <begin position="412"/>
        <end position="439"/>
    </location>
</feature>
<dbReference type="InterPro" id="IPR002523">
    <property type="entry name" value="MgTranspt_CorA/ZnTranspt_ZntB"/>
</dbReference>
<dbReference type="Pfam" id="PF01544">
    <property type="entry name" value="CorA"/>
    <property type="match status" value="1"/>
</dbReference>
<sequence length="738" mass="84608">MEDQPEESWYEYHTPYQDMHSSVINPKKYHQVPRPPKPKANRPSAAGQPPISIIHETPQEAEEGLQEKRVPDFPRSLYTDNHELQEQLVRLELPEDSTEYSFLFGFKHDGQEYDYPSAINNLSSAQKLSTIVDINDSDLEKIVNHNDPAEGYRFYISRDIHSFSENGLRYIFGGHQFNPDFLHSLAFHERTGINSHFQTERSNNGYYVGRVRKSHDVYLTLPLREAVSPKWREEELLERFSRIDPRSSLDLFGAAGEKTTLADIYGLAVYLQYDISSRRTVVFLKMRMGIGKLIQAIKSSFEAYHVVYGQDIREEEEEGEKGEEGEEEEELPAESTLTTVNMETLNKKEVDREGTDEISTEQEIMEPKHSDEESNDKYDRSKPNQEKTDQGETDEQNSNGEKAGGSRKSEGEGSESGDESGENDQDGSSEYYYEEESADEASRGPRRRPSYKEPHDPYFIIIIILKVWIDTFKQSTYEAVYNNTTWLDEKIQEFIKLGGSRTAYDDLNFKIHTTQRSIAQINTEISETVSIFTQLADQHKKFKLAISYGGIPESELVHQQIDRLKQQIEGLQRMFLQEQTKIETCSRWLSEAMSHRNTEAIKAATTAMSGILEQTEKLTAESRKEAKLMSQIAINTQKDGQSMKIIAILTMIFLPGSFVSSVFGWNIISFDVSDDGSQRLVISTQGLQIFFIFFFLFTFITILGCWIWVSNSQKNLTLANADIQRSDEDNKETEKKAA</sequence>
<feature type="region of interest" description="Disordered" evidence="6">
    <location>
        <begin position="312"/>
        <end position="452"/>
    </location>
</feature>
<dbReference type="EMBL" id="JAVHJM010000005">
    <property type="protein sequence ID" value="KAK6513744.1"/>
    <property type="molecule type" value="Genomic_DNA"/>
</dbReference>
<feature type="transmembrane region" description="Helical" evidence="7">
    <location>
        <begin position="645"/>
        <end position="668"/>
    </location>
</feature>
<organism evidence="8 9">
    <name type="scientific">Arthrobotrys conoides</name>
    <dbReference type="NCBI Taxonomy" id="74498"/>
    <lineage>
        <taxon>Eukaryota</taxon>
        <taxon>Fungi</taxon>
        <taxon>Dikarya</taxon>
        <taxon>Ascomycota</taxon>
        <taxon>Pezizomycotina</taxon>
        <taxon>Orbiliomycetes</taxon>
        <taxon>Orbiliales</taxon>
        <taxon>Orbiliaceae</taxon>
        <taxon>Arthrobotrys</taxon>
    </lineage>
</organism>
<evidence type="ECO:0000256" key="4">
    <source>
        <dbReference type="ARBA" id="ARBA00023136"/>
    </source>
</evidence>
<evidence type="ECO:0000256" key="3">
    <source>
        <dbReference type="ARBA" id="ARBA00022989"/>
    </source>
</evidence>
<feature type="compositionally biased region" description="Basic residues" evidence="6">
    <location>
        <begin position="27"/>
        <end position="40"/>
    </location>
</feature>
<feature type="transmembrane region" description="Helical" evidence="7">
    <location>
        <begin position="689"/>
        <end position="709"/>
    </location>
</feature>